<proteinExistence type="predicted"/>
<gene>
    <name evidence="1" type="ORF">N5580_22040</name>
</gene>
<name>A0AAJ5UC66_9GAMM</name>
<organism evidence="1 2">
    <name type="scientific">Pantoea piersonii</name>
    <dbReference type="NCBI Taxonomy" id="2364647"/>
    <lineage>
        <taxon>Bacteria</taxon>
        <taxon>Pseudomonadati</taxon>
        <taxon>Pseudomonadota</taxon>
        <taxon>Gammaproteobacteria</taxon>
        <taxon>Enterobacterales</taxon>
        <taxon>Erwiniaceae</taxon>
        <taxon>Pantoea</taxon>
    </lineage>
</organism>
<dbReference type="AlphaFoldDB" id="A0AAJ5UC66"/>
<dbReference type="RefSeq" id="WP_269950781.1">
    <property type="nucleotide sequence ID" value="NZ_CP104761.1"/>
</dbReference>
<geneLocation type="plasmid" evidence="1 2">
    <name>pGABEKP28_3</name>
</geneLocation>
<evidence type="ECO:0000313" key="1">
    <source>
        <dbReference type="EMBL" id="WBG93604.1"/>
    </source>
</evidence>
<dbReference type="KEGG" id="kpie:N5580_22040"/>
<keyword evidence="1" id="KW-0614">Plasmid</keyword>
<dbReference type="Proteomes" id="UP001211544">
    <property type="component" value="Plasmid pGABEKP28_3"/>
</dbReference>
<dbReference type="EMBL" id="CP104761">
    <property type="protein sequence ID" value="WBG93604.1"/>
    <property type="molecule type" value="Genomic_DNA"/>
</dbReference>
<keyword evidence="2" id="KW-1185">Reference proteome</keyword>
<accession>A0AAJ5UC66</accession>
<sequence>MPRLVYCLDDFFKNEKKDCYFIVFGRAFPIELDEDFVVRENPSGRKELLDWFELNYPKVDIKPIWPHHSASFGLFLQMEYDGSLVIDFDKESLEAFCDFWEDENKNGVSKDGTFTCYLIEYESYLKDPR</sequence>
<reference evidence="1 2" key="1">
    <citation type="journal article" date="2022" name="J Glob Antimicrob Resist">
        <title>First complete genome of a multidrug resistant strain of the novel human pathogen Kalamiella piersonii (GABEKP28) identified in human saliva.</title>
        <authorList>
            <person name="McDonagh F."/>
            <person name="Singh N.K."/>
            <person name="Venkateswaran K."/>
            <person name="Lonappan A.M."/>
            <person name="Hallahan B."/>
            <person name="Tuohy A."/>
            <person name="Burke L."/>
            <person name="Kovarova A."/>
            <person name="Miliotis G."/>
        </authorList>
    </citation>
    <scope>NUCLEOTIDE SEQUENCE [LARGE SCALE GENOMIC DNA]</scope>
    <source>
        <strain evidence="1 2">GABEKP28</strain>
    </source>
</reference>
<evidence type="ECO:0000313" key="2">
    <source>
        <dbReference type="Proteomes" id="UP001211544"/>
    </source>
</evidence>
<protein>
    <submittedName>
        <fullName evidence="1">Uncharacterized protein</fullName>
    </submittedName>
</protein>